<keyword evidence="3" id="KW-1185">Reference proteome</keyword>
<evidence type="ECO:0000256" key="1">
    <source>
        <dbReference type="SAM" id="MobiDB-lite"/>
    </source>
</evidence>
<accession>A0A2P5A3F7</accession>
<name>A0A2P5A3F7_9HYPO</name>
<protein>
    <submittedName>
        <fullName evidence="2">Uncharacterized protein</fullName>
    </submittedName>
</protein>
<comment type="caution">
    <text evidence="2">The sequence shown here is derived from an EMBL/GenBank/DDBJ whole genome shotgun (WGS) entry which is preliminary data.</text>
</comment>
<dbReference type="AlphaFoldDB" id="A0A2P5A3F7"/>
<organism evidence="2 3">
    <name type="scientific">Trichoderma gamsii</name>
    <dbReference type="NCBI Taxonomy" id="398673"/>
    <lineage>
        <taxon>Eukaryota</taxon>
        <taxon>Fungi</taxon>
        <taxon>Dikarya</taxon>
        <taxon>Ascomycota</taxon>
        <taxon>Pezizomycotina</taxon>
        <taxon>Sordariomycetes</taxon>
        <taxon>Hypocreomycetidae</taxon>
        <taxon>Hypocreales</taxon>
        <taxon>Hypocreaceae</taxon>
        <taxon>Trichoderma</taxon>
    </lineage>
</organism>
<sequence>MYVKAVAAETAEGLPQGEGEGVSGPYVLFQLPAGLVSGSKSQSTRPEHQKGEPIDASSRGSPRCQRVPCEGSPRSPKKVSAEPSRNILALEVGQQDSSVADLPPPATGKQHPRIRSPSDELASAEDQGSGYV</sequence>
<proteinExistence type="predicted"/>
<dbReference type="EMBL" id="JPDN02000001">
    <property type="protein sequence ID" value="PON31076.1"/>
    <property type="molecule type" value="Genomic_DNA"/>
</dbReference>
<dbReference type="RefSeq" id="XP_018660619.1">
    <property type="nucleotide sequence ID" value="XM_018806138.1"/>
</dbReference>
<reference evidence="2 3" key="1">
    <citation type="journal article" date="2016" name="Genome Announc.">
        <title>Draft Whole-Genome Sequence of Trichoderma gamsii T6085, a Promising Biocontrol Agent of Fusarium Head Blight on Wheat.</title>
        <authorList>
            <person name="Baroncelli R."/>
            <person name="Zapparata A."/>
            <person name="Piaggeschi G."/>
            <person name="Sarrocco S."/>
            <person name="Vannacci G."/>
        </authorList>
    </citation>
    <scope>NUCLEOTIDE SEQUENCE [LARGE SCALE GENOMIC DNA]</scope>
    <source>
        <strain evidence="2 3">T6085</strain>
    </source>
</reference>
<evidence type="ECO:0000313" key="2">
    <source>
        <dbReference type="EMBL" id="PON31076.1"/>
    </source>
</evidence>
<evidence type="ECO:0000313" key="3">
    <source>
        <dbReference type="Proteomes" id="UP000054821"/>
    </source>
</evidence>
<feature type="region of interest" description="Disordered" evidence="1">
    <location>
        <begin position="1"/>
        <end position="25"/>
    </location>
</feature>
<dbReference type="Proteomes" id="UP000054821">
    <property type="component" value="Unassembled WGS sequence"/>
</dbReference>
<dbReference type="GeneID" id="29986221"/>
<gene>
    <name evidence="2" type="ORF">TGAM01_v200497</name>
</gene>
<feature type="region of interest" description="Disordered" evidence="1">
    <location>
        <begin position="37"/>
        <end position="132"/>
    </location>
</feature>